<evidence type="ECO:0000313" key="2">
    <source>
        <dbReference type="Proteomes" id="UP000299102"/>
    </source>
</evidence>
<gene>
    <name evidence="1" type="ORF">EVAR_96432_1</name>
</gene>
<reference evidence="1 2" key="1">
    <citation type="journal article" date="2019" name="Commun. Biol.">
        <title>The bagworm genome reveals a unique fibroin gene that provides high tensile strength.</title>
        <authorList>
            <person name="Kono N."/>
            <person name="Nakamura H."/>
            <person name="Ohtoshi R."/>
            <person name="Tomita M."/>
            <person name="Numata K."/>
            <person name="Arakawa K."/>
        </authorList>
    </citation>
    <scope>NUCLEOTIDE SEQUENCE [LARGE SCALE GENOMIC DNA]</scope>
</reference>
<protein>
    <submittedName>
        <fullName evidence="1">Uncharacterized protein</fullName>
    </submittedName>
</protein>
<sequence>MEYDPSPCILTKHAFPSSTLGPGLLFVPLSNPIFSLGVCGDLNREGSKCRVRRCLSLLGHRPTDGREIARSALCSPRSQGGTRQ</sequence>
<comment type="caution">
    <text evidence="1">The sequence shown here is derived from an EMBL/GenBank/DDBJ whole genome shotgun (WGS) entry which is preliminary data.</text>
</comment>
<dbReference type="Proteomes" id="UP000299102">
    <property type="component" value="Unassembled WGS sequence"/>
</dbReference>
<dbReference type="AlphaFoldDB" id="A0A4C2AB00"/>
<evidence type="ECO:0000313" key="1">
    <source>
        <dbReference type="EMBL" id="GBP98021.1"/>
    </source>
</evidence>
<proteinExistence type="predicted"/>
<name>A0A4C2AB00_EUMVA</name>
<accession>A0A4C2AB00</accession>
<dbReference type="EMBL" id="BGZK01003050">
    <property type="protein sequence ID" value="GBP98021.1"/>
    <property type="molecule type" value="Genomic_DNA"/>
</dbReference>
<keyword evidence="2" id="KW-1185">Reference proteome</keyword>
<organism evidence="1 2">
    <name type="scientific">Eumeta variegata</name>
    <name type="common">Bagworm moth</name>
    <name type="synonym">Eumeta japonica</name>
    <dbReference type="NCBI Taxonomy" id="151549"/>
    <lineage>
        <taxon>Eukaryota</taxon>
        <taxon>Metazoa</taxon>
        <taxon>Ecdysozoa</taxon>
        <taxon>Arthropoda</taxon>
        <taxon>Hexapoda</taxon>
        <taxon>Insecta</taxon>
        <taxon>Pterygota</taxon>
        <taxon>Neoptera</taxon>
        <taxon>Endopterygota</taxon>
        <taxon>Lepidoptera</taxon>
        <taxon>Glossata</taxon>
        <taxon>Ditrysia</taxon>
        <taxon>Tineoidea</taxon>
        <taxon>Psychidae</taxon>
        <taxon>Oiketicinae</taxon>
        <taxon>Eumeta</taxon>
    </lineage>
</organism>